<evidence type="ECO:0000313" key="4">
    <source>
        <dbReference type="EMBL" id="MDA0137269.1"/>
    </source>
</evidence>
<dbReference type="NCBIfam" id="TIGR00377">
    <property type="entry name" value="ant_ant_sig"/>
    <property type="match status" value="1"/>
</dbReference>
<accession>A0ABT4RFF2</accession>
<protein>
    <recommendedName>
        <fullName evidence="2">Anti-sigma factor antagonist</fullName>
    </recommendedName>
</protein>
<gene>
    <name evidence="4" type="ORF">OJ962_07175</name>
</gene>
<comment type="caution">
    <text evidence="4">The sequence shown here is derived from an EMBL/GenBank/DDBJ whole genome shotgun (WGS) entry which is preliminary data.</text>
</comment>
<dbReference type="RefSeq" id="WP_202957071.1">
    <property type="nucleotide sequence ID" value="NZ_JAPCID010000008.1"/>
</dbReference>
<dbReference type="InterPro" id="IPR002645">
    <property type="entry name" value="STAS_dom"/>
</dbReference>
<name>A0ABT4RFF2_9ACTN</name>
<evidence type="ECO:0000259" key="3">
    <source>
        <dbReference type="PROSITE" id="PS50801"/>
    </source>
</evidence>
<reference evidence="4" key="1">
    <citation type="submission" date="2022-10" db="EMBL/GenBank/DDBJ databases">
        <title>The WGS of Solirubrobacter sp. CPCC 204708.</title>
        <authorList>
            <person name="Jiang Z."/>
        </authorList>
    </citation>
    <scope>NUCLEOTIDE SEQUENCE</scope>
    <source>
        <strain evidence="4">CPCC 204708</strain>
    </source>
</reference>
<keyword evidence="5" id="KW-1185">Reference proteome</keyword>
<dbReference type="Pfam" id="PF01740">
    <property type="entry name" value="STAS"/>
    <property type="match status" value="1"/>
</dbReference>
<dbReference type="Proteomes" id="UP001147700">
    <property type="component" value="Unassembled WGS sequence"/>
</dbReference>
<dbReference type="InterPro" id="IPR003658">
    <property type="entry name" value="Anti-sigma_ant"/>
</dbReference>
<proteinExistence type="inferred from homology"/>
<evidence type="ECO:0000313" key="5">
    <source>
        <dbReference type="Proteomes" id="UP001147700"/>
    </source>
</evidence>
<organism evidence="4 5">
    <name type="scientific">Solirubrobacter deserti</name>
    <dbReference type="NCBI Taxonomy" id="2282478"/>
    <lineage>
        <taxon>Bacteria</taxon>
        <taxon>Bacillati</taxon>
        <taxon>Actinomycetota</taxon>
        <taxon>Thermoleophilia</taxon>
        <taxon>Solirubrobacterales</taxon>
        <taxon>Solirubrobacteraceae</taxon>
        <taxon>Solirubrobacter</taxon>
    </lineage>
</organism>
<dbReference type="CDD" id="cd07043">
    <property type="entry name" value="STAS_anti-anti-sigma_factors"/>
    <property type="match status" value="1"/>
</dbReference>
<comment type="similarity">
    <text evidence="1 2">Belongs to the anti-sigma-factor antagonist family.</text>
</comment>
<evidence type="ECO:0000256" key="2">
    <source>
        <dbReference type="RuleBase" id="RU003749"/>
    </source>
</evidence>
<dbReference type="SUPFAM" id="SSF52091">
    <property type="entry name" value="SpoIIaa-like"/>
    <property type="match status" value="1"/>
</dbReference>
<dbReference type="PANTHER" id="PTHR33495:SF2">
    <property type="entry name" value="ANTI-SIGMA FACTOR ANTAGONIST TM_1081-RELATED"/>
    <property type="match status" value="1"/>
</dbReference>
<dbReference type="EMBL" id="JAPCID010000008">
    <property type="protein sequence ID" value="MDA0137269.1"/>
    <property type="molecule type" value="Genomic_DNA"/>
</dbReference>
<feature type="domain" description="STAS" evidence="3">
    <location>
        <begin position="3"/>
        <end position="113"/>
    </location>
</feature>
<dbReference type="PROSITE" id="PS50801">
    <property type="entry name" value="STAS"/>
    <property type="match status" value="1"/>
</dbReference>
<dbReference type="InterPro" id="IPR036513">
    <property type="entry name" value="STAS_dom_sf"/>
</dbReference>
<sequence length="116" mass="12391">MPFAVDRRDIEDTVVVAVRGELDIGTAPDLRVALMEAIERQPDGRIIADLEGLEFIDSAGLGILIGGRKRAQAGGGDLVLVSTGRNVAKILELTGLMRVFDVYSSVSDAREAARPD</sequence>
<dbReference type="PANTHER" id="PTHR33495">
    <property type="entry name" value="ANTI-SIGMA FACTOR ANTAGONIST TM_1081-RELATED-RELATED"/>
    <property type="match status" value="1"/>
</dbReference>
<evidence type="ECO:0000256" key="1">
    <source>
        <dbReference type="ARBA" id="ARBA00009013"/>
    </source>
</evidence>
<dbReference type="Gene3D" id="3.30.750.24">
    <property type="entry name" value="STAS domain"/>
    <property type="match status" value="1"/>
</dbReference>